<evidence type="ECO:0000313" key="1">
    <source>
        <dbReference type="EMBL" id="MCA9383519.1"/>
    </source>
</evidence>
<gene>
    <name evidence="1" type="ORF">KC909_04080</name>
</gene>
<dbReference type="EMBL" id="JAGQLK010000083">
    <property type="protein sequence ID" value="MCA9383519.1"/>
    <property type="molecule type" value="Genomic_DNA"/>
</dbReference>
<protein>
    <submittedName>
        <fullName evidence="1">Uncharacterized protein</fullName>
    </submittedName>
</protein>
<name>A0A955RJJ2_9BACT</name>
<evidence type="ECO:0000313" key="2">
    <source>
        <dbReference type="Proteomes" id="UP000783287"/>
    </source>
</evidence>
<dbReference type="Proteomes" id="UP000783287">
    <property type="component" value="Unassembled WGS sequence"/>
</dbReference>
<organism evidence="1 2">
    <name type="scientific">Candidatus Dojkabacteria bacterium</name>
    <dbReference type="NCBI Taxonomy" id="2099670"/>
    <lineage>
        <taxon>Bacteria</taxon>
        <taxon>Candidatus Dojkabacteria</taxon>
    </lineage>
</organism>
<dbReference type="AlphaFoldDB" id="A0A955RJJ2"/>
<feature type="non-terminal residue" evidence="1">
    <location>
        <position position="61"/>
    </location>
</feature>
<comment type="caution">
    <text evidence="1">The sequence shown here is derived from an EMBL/GenBank/DDBJ whole genome shotgun (WGS) entry which is preliminary data.</text>
</comment>
<reference evidence="1" key="1">
    <citation type="submission" date="2020-04" db="EMBL/GenBank/DDBJ databases">
        <authorList>
            <person name="Zhang T."/>
        </authorList>
    </citation>
    <scope>NUCLEOTIDE SEQUENCE</scope>
    <source>
        <strain evidence="1">HKST-UBA14</strain>
    </source>
</reference>
<proteinExistence type="predicted"/>
<reference evidence="1" key="2">
    <citation type="journal article" date="2021" name="Microbiome">
        <title>Successional dynamics and alternative stable states in a saline activated sludge microbial community over 9 years.</title>
        <authorList>
            <person name="Wang Y."/>
            <person name="Ye J."/>
            <person name="Ju F."/>
            <person name="Liu L."/>
            <person name="Boyd J.A."/>
            <person name="Deng Y."/>
            <person name="Parks D.H."/>
            <person name="Jiang X."/>
            <person name="Yin X."/>
            <person name="Woodcroft B.J."/>
            <person name="Tyson G.W."/>
            <person name="Hugenholtz P."/>
            <person name="Polz M.F."/>
            <person name="Zhang T."/>
        </authorList>
    </citation>
    <scope>NUCLEOTIDE SEQUENCE</scope>
    <source>
        <strain evidence="1">HKST-UBA14</strain>
    </source>
</reference>
<accession>A0A955RJJ2</accession>
<sequence length="61" mass="7428">MSLLLLSLVFFLALPSWITIFRNLTLDTYFWQTKEYRIDRVISQIKYREGSNYRNLFFTLA</sequence>